<proteinExistence type="predicted"/>
<dbReference type="KEGG" id="pmar:B0X71_08070"/>
<dbReference type="Proteomes" id="UP000188184">
    <property type="component" value="Chromosome"/>
</dbReference>
<sequence length="80" mass="9347">MNAQKAAKQLPSVFLSFAFLSGAAKNRTCQLHGIRINQAFLLRRRERTVYNRIGIFAASCRFHSIKSQKRLHSQRRKTEW</sequence>
<name>A0A1Q2KY28_9BACL</name>
<reference evidence="1 2" key="1">
    <citation type="submission" date="2017-02" db="EMBL/GenBank/DDBJ databases">
        <title>The complete genomic sequence of a novel cold adapted crude oil-degrading bacterium Planococcus qaidamina Y42.</title>
        <authorList>
            <person name="Yang R."/>
        </authorList>
    </citation>
    <scope>NUCLEOTIDE SEQUENCE [LARGE SCALE GENOMIC DNA]</scope>
    <source>
        <strain evidence="1 2">Y42</strain>
    </source>
</reference>
<evidence type="ECO:0000313" key="1">
    <source>
        <dbReference type="EMBL" id="AQQ53053.1"/>
    </source>
</evidence>
<accession>A0A1Q2KY28</accession>
<protein>
    <submittedName>
        <fullName evidence="1">Uncharacterized protein</fullName>
    </submittedName>
</protein>
<dbReference type="AlphaFoldDB" id="A0A1Q2KY28"/>
<organism evidence="1 2">
    <name type="scientific">Planococcus lenghuensis</name>
    <dbReference type="NCBI Taxonomy" id="2213202"/>
    <lineage>
        <taxon>Bacteria</taxon>
        <taxon>Bacillati</taxon>
        <taxon>Bacillota</taxon>
        <taxon>Bacilli</taxon>
        <taxon>Bacillales</taxon>
        <taxon>Caryophanaceae</taxon>
        <taxon>Planococcus</taxon>
    </lineage>
</organism>
<keyword evidence="2" id="KW-1185">Reference proteome</keyword>
<dbReference type="EMBL" id="CP019640">
    <property type="protein sequence ID" value="AQQ53053.1"/>
    <property type="molecule type" value="Genomic_DNA"/>
</dbReference>
<evidence type="ECO:0000313" key="2">
    <source>
        <dbReference type="Proteomes" id="UP000188184"/>
    </source>
</evidence>
<gene>
    <name evidence="1" type="ORF">B0X71_08070</name>
</gene>